<keyword evidence="2" id="KW-0159">Chromosome partition</keyword>
<feature type="domain" description="ParB-like N-terminal" evidence="6">
    <location>
        <begin position="41"/>
        <end position="133"/>
    </location>
</feature>
<evidence type="ECO:0000313" key="7">
    <source>
        <dbReference type="EMBL" id="USG61411.1"/>
    </source>
</evidence>
<dbReference type="Pfam" id="PF02195">
    <property type="entry name" value="ParB_N"/>
    <property type="match status" value="1"/>
</dbReference>
<keyword evidence="8" id="KW-1185">Reference proteome</keyword>
<evidence type="ECO:0000256" key="4">
    <source>
        <dbReference type="ARBA" id="ARBA00025472"/>
    </source>
</evidence>
<dbReference type="NCBIfam" id="TIGR00180">
    <property type="entry name" value="parB_part"/>
    <property type="match status" value="1"/>
</dbReference>
<dbReference type="SMART" id="SM00470">
    <property type="entry name" value="ParB"/>
    <property type="match status" value="1"/>
</dbReference>
<organism evidence="7 8">
    <name type="scientific">Sneathiella marina</name>
    <dbReference type="NCBI Taxonomy" id="2950108"/>
    <lineage>
        <taxon>Bacteria</taxon>
        <taxon>Pseudomonadati</taxon>
        <taxon>Pseudomonadota</taxon>
        <taxon>Alphaproteobacteria</taxon>
        <taxon>Sneathiellales</taxon>
        <taxon>Sneathiellaceae</taxon>
        <taxon>Sneathiella</taxon>
    </lineage>
</organism>
<dbReference type="InterPro" id="IPR036086">
    <property type="entry name" value="ParB/Sulfiredoxin_sf"/>
</dbReference>
<evidence type="ECO:0000256" key="1">
    <source>
        <dbReference type="ARBA" id="ARBA00006295"/>
    </source>
</evidence>
<dbReference type="SUPFAM" id="SSF110849">
    <property type="entry name" value="ParB/Sulfiredoxin"/>
    <property type="match status" value="1"/>
</dbReference>
<dbReference type="PANTHER" id="PTHR33375:SF1">
    <property type="entry name" value="CHROMOSOME-PARTITIONING PROTEIN PARB-RELATED"/>
    <property type="match status" value="1"/>
</dbReference>
<evidence type="ECO:0000313" key="8">
    <source>
        <dbReference type="Proteomes" id="UP001056291"/>
    </source>
</evidence>
<dbReference type="Pfam" id="PF23552">
    <property type="entry name" value="ParB_C"/>
    <property type="match status" value="1"/>
</dbReference>
<reference evidence="7" key="1">
    <citation type="submission" date="2022-06" db="EMBL/GenBank/DDBJ databases">
        <title>Sneathiella actinostolidae sp. nov., isolated from a sea anemonein the Western Pacific Ocean.</title>
        <authorList>
            <person name="Wei M.J."/>
        </authorList>
    </citation>
    <scope>NUCLEOTIDE SEQUENCE</scope>
    <source>
        <strain evidence="7">PHK-P5</strain>
    </source>
</reference>
<dbReference type="Proteomes" id="UP001056291">
    <property type="component" value="Chromosome"/>
</dbReference>
<protein>
    <submittedName>
        <fullName evidence="7">ParB/RepB/Spo0J family partition protein</fullName>
    </submittedName>
</protein>
<dbReference type="InterPro" id="IPR003115">
    <property type="entry name" value="ParB_N"/>
</dbReference>
<accession>A0ABY4W3L7</accession>
<dbReference type="RefSeq" id="WP_251934418.1">
    <property type="nucleotide sequence ID" value="NZ_CP098747.1"/>
</dbReference>
<evidence type="ECO:0000256" key="2">
    <source>
        <dbReference type="ARBA" id="ARBA00022829"/>
    </source>
</evidence>
<dbReference type="InterPro" id="IPR050336">
    <property type="entry name" value="Chromosome_partition/occlusion"/>
</dbReference>
<dbReference type="Pfam" id="PF17762">
    <property type="entry name" value="HTH_ParB"/>
    <property type="match status" value="1"/>
</dbReference>
<evidence type="ECO:0000259" key="6">
    <source>
        <dbReference type="SMART" id="SM00470"/>
    </source>
</evidence>
<dbReference type="Gene3D" id="3.90.1530.30">
    <property type="match status" value="1"/>
</dbReference>
<evidence type="ECO:0000256" key="3">
    <source>
        <dbReference type="ARBA" id="ARBA00023125"/>
    </source>
</evidence>
<comment type="similarity">
    <text evidence="1">Belongs to the ParB family.</text>
</comment>
<sequence length="341" mass="38489">MNEMMMTEENPKKKLGRGLSALLGDDSPADYADLDKVRATKEVPVEQLRPNRYQPRQDWDQEALESLSASVREKGILQPILVRRDPDQEVEFEIIAGERRWRAAQMAQLHEVPVVIKELTDAESMEIAIIENIQREDLSPIEEAEAYRRLMEEFDYIQESLSKKVGKSRSHVANLMRLLVLPEAVQTLIREGRLSASAARTLINAEDPEALALKIVEEGLSVRAAEELGKKKTKKADKGSHNSGFQVSRYNKSADVLALEDDLSQAIDMAVDIRHNDDGSGTLTIRYEDLDHLDDACRRLTREPLHGLIEDPLTEDEVKSYSYGDEIQSALDSALEDPKEE</sequence>
<name>A0ABY4W3L7_9PROT</name>
<dbReference type="InterPro" id="IPR041468">
    <property type="entry name" value="HTH_ParB/Spo0J"/>
</dbReference>
<dbReference type="PANTHER" id="PTHR33375">
    <property type="entry name" value="CHROMOSOME-PARTITIONING PROTEIN PARB-RELATED"/>
    <property type="match status" value="1"/>
</dbReference>
<dbReference type="Gene3D" id="1.10.10.2830">
    <property type="match status" value="1"/>
</dbReference>
<feature type="region of interest" description="Disordered" evidence="5">
    <location>
        <begin position="1"/>
        <end position="21"/>
    </location>
</feature>
<dbReference type="InterPro" id="IPR004437">
    <property type="entry name" value="ParB/RepB/Spo0J"/>
</dbReference>
<gene>
    <name evidence="7" type="ORF">NBZ79_00280</name>
</gene>
<dbReference type="InterPro" id="IPR057240">
    <property type="entry name" value="ParB_dimer_C"/>
</dbReference>
<dbReference type="EMBL" id="CP098747">
    <property type="protein sequence ID" value="USG61411.1"/>
    <property type="molecule type" value="Genomic_DNA"/>
</dbReference>
<evidence type="ECO:0000256" key="5">
    <source>
        <dbReference type="SAM" id="MobiDB-lite"/>
    </source>
</evidence>
<proteinExistence type="inferred from homology"/>
<keyword evidence="3" id="KW-0238">DNA-binding</keyword>
<comment type="function">
    <text evidence="4">Involved in chromosome partition. Localize to both poles of the predivisional cell following completion of DNA replication. Binds to the DNA origin of replication.</text>
</comment>
<dbReference type="CDD" id="cd16393">
    <property type="entry name" value="SPO0J_N"/>
    <property type="match status" value="1"/>
</dbReference>